<evidence type="ECO:0000256" key="2">
    <source>
        <dbReference type="ARBA" id="ARBA00022695"/>
    </source>
</evidence>
<accession>A0ABM3BWE1</accession>
<dbReference type="InterPro" id="IPR000477">
    <property type="entry name" value="RT_dom"/>
</dbReference>
<dbReference type="CDD" id="cd01647">
    <property type="entry name" value="RT_LTR"/>
    <property type="match status" value="1"/>
</dbReference>
<organism evidence="9 10">
    <name type="scientific">Gossypium hirsutum</name>
    <name type="common">Upland cotton</name>
    <name type="synonym">Gossypium mexicanum</name>
    <dbReference type="NCBI Taxonomy" id="3635"/>
    <lineage>
        <taxon>Eukaryota</taxon>
        <taxon>Viridiplantae</taxon>
        <taxon>Streptophyta</taxon>
        <taxon>Embryophyta</taxon>
        <taxon>Tracheophyta</taxon>
        <taxon>Spermatophyta</taxon>
        <taxon>Magnoliopsida</taxon>
        <taxon>eudicotyledons</taxon>
        <taxon>Gunneridae</taxon>
        <taxon>Pentapetalae</taxon>
        <taxon>rosids</taxon>
        <taxon>malvids</taxon>
        <taxon>Malvales</taxon>
        <taxon>Malvaceae</taxon>
        <taxon>Malvoideae</taxon>
        <taxon>Gossypium</taxon>
    </lineage>
</organism>
<protein>
    <recommendedName>
        <fullName evidence="11">Reverse transcriptase</fullName>
    </recommendedName>
</protein>
<dbReference type="InterPro" id="IPR043502">
    <property type="entry name" value="DNA/RNA_pol_sf"/>
</dbReference>
<feature type="domain" description="Reverse transcriptase" evidence="7">
    <location>
        <begin position="300"/>
        <end position="355"/>
    </location>
</feature>
<evidence type="ECO:0000256" key="5">
    <source>
        <dbReference type="ARBA" id="ARBA00022801"/>
    </source>
</evidence>
<gene>
    <name evidence="10" type="primary">LOC121230531</name>
</gene>
<reference evidence="10" key="2">
    <citation type="submission" date="2025-08" db="UniProtKB">
        <authorList>
            <consortium name="RefSeq"/>
        </authorList>
    </citation>
    <scope>IDENTIFICATION</scope>
</reference>
<evidence type="ECO:0000313" key="10">
    <source>
        <dbReference type="RefSeq" id="XP_040971368.1"/>
    </source>
</evidence>
<dbReference type="Pfam" id="PF00078">
    <property type="entry name" value="RVT_1"/>
    <property type="match status" value="1"/>
</dbReference>
<dbReference type="InterPro" id="IPR036397">
    <property type="entry name" value="RNaseH_sf"/>
</dbReference>
<keyword evidence="1" id="KW-0808">Transferase</keyword>
<dbReference type="InterPro" id="IPR041373">
    <property type="entry name" value="RT_RNaseH"/>
</dbReference>
<dbReference type="PANTHER" id="PTHR37984:SF5">
    <property type="entry name" value="PROTEIN NYNRIN-LIKE"/>
    <property type="match status" value="1"/>
</dbReference>
<dbReference type="RefSeq" id="XP_040971368.1">
    <property type="nucleotide sequence ID" value="XM_041115434.1"/>
</dbReference>
<keyword evidence="3" id="KW-0540">Nuclease</keyword>
<keyword evidence="9" id="KW-1185">Reference proteome</keyword>
<keyword evidence="4" id="KW-0255">Endonuclease</keyword>
<dbReference type="Gene3D" id="3.10.10.10">
    <property type="entry name" value="HIV Type 1 Reverse Transcriptase, subunit A, domain 1"/>
    <property type="match status" value="1"/>
</dbReference>
<dbReference type="PANTHER" id="PTHR37984">
    <property type="entry name" value="PROTEIN CBG26694"/>
    <property type="match status" value="1"/>
</dbReference>
<evidence type="ECO:0000259" key="7">
    <source>
        <dbReference type="Pfam" id="PF00078"/>
    </source>
</evidence>
<dbReference type="GeneID" id="121230531"/>
<dbReference type="Proteomes" id="UP000818029">
    <property type="component" value="Chromosome A06"/>
</dbReference>
<reference evidence="9" key="1">
    <citation type="journal article" date="2020" name="Nat. Genet.">
        <title>Genomic diversifications of five Gossypium allopolyploid species and their impact on cotton improvement.</title>
        <authorList>
            <person name="Chen Z.J."/>
            <person name="Sreedasyam A."/>
            <person name="Ando A."/>
            <person name="Song Q."/>
            <person name="De Santiago L.M."/>
            <person name="Hulse-Kemp A.M."/>
            <person name="Ding M."/>
            <person name="Ye W."/>
            <person name="Kirkbride R.C."/>
            <person name="Jenkins J."/>
            <person name="Plott C."/>
            <person name="Lovell J."/>
            <person name="Lin Y.M."/>
            <person name="Vaughn R."/>
            <person name="Liu B."/>
            <person name="Simpson S."/>
            <person name="Scheffler B.E."/>
            <person name="Wen L."/>
            <person name="Saski C.A."/>
            <person name="Grover C.E."/>
            <person name="Hu G."/>
            <person name="Conover J.L."/>
            <person name="Carlson J.W."/>
            <person name="Shu S."/>
            <person name="Boston L.B."/>
            <person name="Williams M."/>
            <person name="Peterson D.G."/>
            <person name="McGee K."/>
            <person name="Jones D.C."/>
            <person name="Wendel J.F."/>
            <person name="Stelly D.M."/>
            <person name="Grimwood J."/>
            <person name="Schmutz J."/>
        </authorList>
    </citation>
    <scope>NUCLEOTIDE SEQUENCE [LARGE SCALE GENOMIC DNA]</scope>
    <source>
        <strain evidence="9">cv. TM-1</strain>
    </source>
</reference>
<evidence type="ECO:0000259" key="8">
    <source>
        <dbReference type="Pfam" id="PF17917"/>
    </source>
</evidence>
<evidence type="ECO:0000256" key="4">
    <source>
        <dbReference type="ARBA" id="ARBA00022759"/>
    </source>
</evidence>
<dbReference type="SUPFAM" id="SSF53098">
    <property type="entry name" value="Ribonuclease H-like"/>
    <property type="match status" value="1"/>
</dbReference>
<evidence type="ECO:0000256" key="3">
    <source>
        <dbReference type="ARBA" id="ARBA00022722"/>
    </source>
</evidence>
<name>A0ABM3BWE1_GOSHI</name>
<dbReference type="Pfam" id="PF17917">
    <property type="entry name" value="RT_RNaseH"/>
    <property type="match status" value="1"/>
</dbReference>
<dbReference type="Pfam" id="PF08284">
    <property type="entry name" value="RVP_2"/>
    <property type="match status" value="1"/>
</dbReference>
<dbReference type="InterPro" id="IPR043128">
    <property type="entry name" value="Rev_trsase/Diguanyl_cyclase"/>
</dbReference>
<dbReference type="Gene3D" id="3.30.70.270">
    <property type="match status" value="1"/>
</dbReference>
<evidence type="ECO:0000313" key="9">
    <source>
        <dbReference type="Proteomes" id="UP000818029"/>
    </source>
</evidence>
<evidence type="ECO:0008006" key="11">
    <source>
        <dbReference type="Google" id="ProtNLM"/>
    </source>
</evidence>
<evidence type="ECO:0000256" key="6">
    <source>
        <dbReference type="ARBA" id="ARBA00022918"/>
    </source>
</evidence>
<keyword evidence="6" id="KW-0695">RNA-directed DNA polymerase</keyword>
<proteinExistence type="predicted"/>
<keyword evidence="5" id="KW-0378">Hydrolase</keyword>
<sequence>MVAIEYERCIHFEDGLKDSLRVLIASQRERDFSALIEKAKIVKEVKLAEYHPSKCWRTTGACLRCRSTEDRIRECLLRTGQMQAVGSDIGSTHSYVASIVSETLGISIENTSSEVTIVSPLGQSVWVSRLYRDILLEVQGTVFLADLMELPFGEFNLILVAEKLVQKGCEAFLAYISVSDSGDSLVKDIKIARDFLDVFPVELPGLPLRQKVEFGIELIPGTTPVSITPYRIASKELMELKAQIQELLDCGFLHPSMSSWLAPVLFVKKKDGRASVFSKIDLPSGYHQLRVKEADPYLDQLVVVFIDDILVYSKIEDKHDKHLRVVLQILREKQLYAKFSKGEFWLREVTFLGHMVSAEGIRVDPRYYRHFVEGFSLIAALLTNLLPKGVSFSESRKEFTIFSDASYVGLGCVLIQDGKVVVHYLYHEKCIIYTNHKSPKYLLTQKKLNHRQHRWVELLKDFDCTIEYHPGKANVVVNALSCRAMIDLGAMFARLNLFDDGSLLVELQVENGDTTDFRVNSDGVLCFRGQICVPNDDDLRWSILKEVKAEHQLPSGLLQPVKILLWKCERVTMDFTDSQLERVIQVLEDMLRSGVIDFRGSWEEYLPLAKFSYNNSYQSSIQMVPYEALYGLAYQLELSPELDRIYNVFHVSMLRHYRSDLTYIIPIDEIEVRPDLTFEEKPFQILDCGIKVLQRKSIPLVKVLW</sequence>
<dbReference type="SUPFAM" id="SSF56672">
    <property type="entry name" value="DNA/RNA polymerases"/>
    <property type="match status" value="1"/>
</dbReference>
<dbReference type="InterPro" id="IPR012337">
    <property type="entry name" value="RNaseH-like_sf"/>
</dbReference>
<keyword evidence="2" id="KW-0548">Nucleotidyltransferase</keyword>
<evidence type="ECO:0000256" key="1">
    <source>
        <dbReference type="ARBA" id="ARBA00022679"/>
    </source>
</evidence>
<feature type="domain" description="Reverse transcriptase RNase H-like" evidence="8">
    <location>
        <begin position="422"/>
        <end position="462"/>
    </location>
</feature>
<dbReference type="InterPro" id="IPR050951">
    <property type="entry name" value="Retrovirus_Pol_polyprotein"/>
</dbReference>
<dbReference type="Gene3D" id="3.30.420.10">
    <property type="entry name" value="Ribonuclease H-like superfamily/Ribonuclease H"/>
    <property type="match status" value="1"/>
</dbReference>